<name>A0ABX5ZU28_STRTE</name>
<organism evidence="2 3">
    <name type="scientific">Streptomyces tendae</name>
    <dbReference type="NCBI Taxonomy" id="1932"/>
    <lineage>
        <taxon>Bacteria</taxon>
        <taxon>Bacillati</taxon>
        <taxon>Actinomycetota</taxon>
        <taxon>Actinomycetes</taxon>
        <taxon>Kitasatosporales</taxon>
        <taxon>Streptomycetaceae</taxon>
        <taxon>Streptomyces</taxon>
    </lineage>
</organism>
<dbReference type="Pfam" id="PF02566">
    <property type="entry name" value="OsmC"/>
    <property type="match status" value="1"/>
</dbReference>
<dbReference type="PANTHER" id="PTHR39624:SF2">
    <property type="entry name" value="OSMC-LIKE PROTEIN"/>
    <property type="match status" value="1"/>
</dbReference>
<dbReference type="SUPFAM" id="SSF82784">
    <property type="entry name" value="OsmC-like"/>
    <property type="match status" value="1"/>
</dbReference>
<proteinExistence type="predicted"/>
<dbReference type="EMBL" id="CP043959">
    <property type="protein sequence ID" value="QER87938.1"/>
    <property type="molecule type" value="Genomic_DNA"/>
</dbReference>
<dbReference type="Gene3D" id="3.30.300.20">
    <property type="match status" value="1"/>
</dbReference>
<evidence type="ECO:0000313" key="2">
    <source>
        <dbReference type="EMBL" id="QER87938.1"/>
    </source>
</evidence>
<dbReference type="Proteomes" id="UP000324308">
    <property type="component" value="Chromosome"/>
</dbReference>
<protein>
    <submittedName>
        <fullName evidence="2">OsmC family protein</fullName>
    </submittedName>
</protein>
<feature type="region of interest" description="Disordered" evidence="1">
    <location>
        <begin position="19"/>
        <end position="40"/>
    </location>
</feature>
<reference evidence="2 3" key="1">
    <citation type="submission" date="2019-09" db="EMBL/GenBank/DDBJ databases">
        <title>Draft genome sequence of the Ebosin-producing strain Streptomyces sp. 139.</title>
        <authorList>
            <person name="Ai L."/>
            <person name="Geng M."/>
            <person name="Ma M."/>
            <person name="Bai L."/>
        </authorList>
    </citation>
    <scope>NUCLEOTIDE SEQUENCE [LARGE SCALE GENOMIC DNA]</scope>
    <source>
        <strain evidence="2 3">139</strain>
    </source>
</reference>
<keyword evidence="3" id="KW-1185">Reference proteome</keyword>
<evidence type="ECO:0000256" key="1">
    <source>
        <dbReference type="SAM" id="MobiDB-lite"/>
    </source>
</evidence>
<dbReference type="InterPro" id="IPR003718">
    <property type="entry name" value="OsmC/Ohr_fam"/>
</dbReference>
<sequence length="141" mass="15009">MTGRTVSVREGGRLARSITVGPHLLTADEPEPLSSDTGPTPGELLLAALGSCTSMAVRAYAGRQGWRLDHVGVDVRFGSRGQIVKHVRLTGELEPSQVERLLKVAGRCPVQRLITGDVSVATVPTVVTTVRRIAAPRPLPE</sequence>
<evidence type="ECO:0000313" key="3">
    <source>
        <dbReference type="Proteomes" id="UP000324308"/>
    </source>
</evidence>
<accession>A0ABX5ZU28</accession>
<dbReference type="InterPro" id="IPR015946">
    <property type="entry name" value="KH_dom-like_a/b"/>
</dbReference>
<gene>
    <name evidence="2" type="ORF">F3L20_20720</name>
</gene>
<dbReference type="InterPro" id="IPR036102">
    <property type="entry name" value="OsmC/Ohrsf"/>
</dbReference>
<dbReference type="PANTHER" id="PTHR39624">
    <property type="entry name" value="PROTEIN INVOLVED IN RIMO-MEDIATED BETA-METHYLTHIOLATION OF RIBOSOMAL PROTEIN S12 YCAO"/>
    <property type="match status" value="1"/>
</dbReference>
<dbReference type="RefSeq" id="WP_145828359.1">
    <property type="nucleotide sequence ID" value="NZ_CP043959.1"/>
</dbReference>